<accession>A0A167FUB9</accession>
<evidence type="ECO:0000259" key="9">
    <source>
        <dbReference type="PROSITE" id="PS50090"/>
    </source>
</evidence>
<dbReference type="GO" id="GO:0006355">
    <property type="term" value="P:regulation of DNA-templated transcription"/>
    <property type="evidence" value="ECO:0007669"/>
    <property type="project" value="UniProtKB-ARBA"/>
</dbReference>
<dbReference type="FunFam" id="1.10.10.60:FF:000014">
    <property type="entry name" value="SWI/SNF complex subunit SMARCC2 isoform C"/>
    <property type="match status" value="1"/>
</dbReference>
<evidence type="ECO:0000313" key="12">
    <source>
        <dbReference type="EMBL" id="ANB15713.1"/>
    </source>
</evidence>
<dbReference type="OrthoDB" id="118550at2759"/>
<dbReference type="FunFam" id="1.10.10.10:FF:000020">
    <property type="entry name" value="SWI/SNF complex subunit SMARCC2 isoform c"/>
    <property type="match status" value="1"/>
</dbReference>
<dbReference type="GO" id="GO:0016514">
    <property type="term" value="C:SWI/SNF complex"/>
    <property type="evidence" value="ECO:0007669"/>
    <property type="project" value="UniProtKB-ARBA"/>
</dbReference>
<evidence type="ECO:0000313" key="13">
    <source>
        <dbReference type="Proteomes" id="UP000189580"/>
    </source>
</evidence>
<evidence type="ECO:0000256" key="6">
    <source>
        <dbReference type="ARBA" id="ARBA00049655"/>
    </source>
</evidence>
<dbReference type="Pfam" id="PF16495">
    <property type="entry name" value="SWIRM-assoc_1"/>
    <property type="match status" value="1"/>
</dbReference>
<dbReference type="PANTHER" id="PTHR15381:SF1">
    <property type="entry name" value="CHONDROITIN SULFATE PROTEOGLYCAN 5"/>
    <property type="match status" value="1"/>
</dbReference>
<dbReference type="RefSeq" id="XP_018738190.1">
    <property type="nucleotide sequence ID" value="XM_018880364.1"/>
</dbReference>
<feature type="domain" description="Myb-like" evidence="9">
    <location>
        <begin position="389"/>
        <end position="439"/>
    </location>
</feature>
<feature type="domain" description="SWIRM" evidence="10">
    <location>
        <begin position="153"/>
        <end position="250"/>
    </location>
</feature>
<evidence type="ECO:0000256" key="3">
    <source>
        <dbReference type="ARBA" id="ARBA00023015"/>
    </source>
</evidence>
<dbReference type="InterPro" id="IPR017884">
    <property type="entry name" value="SANT_dom"/>
</dbReference>
<feature type="compositionally biased region" description="Polar residues" evidence="8">
    <location>
        <begin position="96"/>
        <end position="108"/>
    </location>
</feature>
<keyword evidence="13" id="KW-1185">Reference proteome</keyword>
<dbReference type="EMBL" id="CP014503">
    <property type="protein sequence ID" value="ANB15713.1"/>
    <property type="molecule type" value="Genomic_DNA"/>
</dbReference>
<dbReference type="InterPro" id="IPR009057">
    <property type="entry name" value="Homeodomain-like_sf"/>
</dbReference>
<comment type="subcellular location">
    <subcellularLocation>
        <location evidence="1">Nucleus</location>
    </subcellularLocation>
</comment>
<proteinExistence type="inferred from homology"/>
<evidence type="ECO:0000256" key="7">
    <source>
        <dbReference type="SAM" id="Coils"/>
    </source>
</evidence>
<dbReference type="SUPFAM" id="SSF46689">
    <property type="entry name" value="Homeodomain-like"/>
    <property type="match status" value="2"/>
</dbReference>
<dbReference type="AlphaFoldDB" id="A0A167FUB9"/>
<gene>
    <name evidence="12" type="primary">RSC8</name>
    <name evidence="12" type="ORF">AWJ20_3352</name>
</gene>
<comment type="similarity">
    <text evidence="6">Belongs to the SMARCC family.</text>
</comment>
<feature type="compositionally biased region" description="Basic and acidic residues" evidence="8">
    <location>
        <begin position="1"/>
        <end position="25"/>
    </location>
</feature>
<dbReference type="Pfam" id="PF00249">
    <property type="entry name" value="Myb_DNA-binding"/>
    <property type="match status" value="1"/>
</dbReference>
<dbReference type="GeneID" id="30035365"/>
<evidence type="ECO:0000259" key="11">
    <source>
        <dbReference type="PROSITE" id="PS51293"/>
    </source>
</evidence>
<evidence type="ECO:0000256" key="4">
    <source>
        <dbReference type="ARBA" id="ARBA00023163"/>
    </source>
</evidence>
<evidence type="ECO:0000256" key="1">
    <source>
        <dbReference type="ARBA" id="ARBA00004123"/>
    </source>
</evidence>
<feature type="region of interest" description="Disordered" evidence="8">
    <location>
        <begin position="1"/>
        <end position="129"/>
    </location>
</feature>
<dbReference type="PROSITE" id="PS51293">
    <property type="entry name" value="SANT"/>
    <property type="match status" value="1"/>
</dbReference>
<dbReference type="PROSITE" id="PS50934">
    <property type="entry name" value="SWIRM"/>
    <property type="match status" value="1"/>
</dbReference>
<dbReference type="InterPro" id="IPR036388">
    <property type="entry name" value="WH-like_DNA-bd_sf"/>
</dbReference>
<evidence type="ECO:0000256" key="5">
    <source>
        <dbReference type="ARBA" id="ARBA00023242"/>
    </source>
</evidence>
<dbReference type="SMART" id="SM00717">
    <property type="entry name" value="SANT"/>
    <property type="match status" value="1"/>
</dbReference>
<keyword evidence="5" id="KW-0539">Nucleus</keyword>
<sequence>MEDDKMQVDDTAEHEIEHNDERKVETTTVATNNDSIASDEVVTVPNDEVSNVSEDVTGVNKEQVEETNPDDTPQNQLEAPQPAISSRSDQDEDNSTDLNGSANTNGDSEQADGPKTEELSKGSVPQQPYDPVALQKNIEEKARQYLAKQLYRVIIPSYSAWYDRGAIHDIEKRSLPEFFTGVNRTKTPEVYADYRDFMIDTYRLNPTEYLTVTACRRNLAGDVAAIMRVHSFLEQWGLINYQIDPETRPSLIGPQYTGHFQVILDTPLGLQPAVRVKEEERSLQVTEHSTMQVKEEDVEESKSKSLPFNLSLRKSIYDNAADAAALLEDSQRKFNAVNTRVYNCFTCGDDVTKVRYHNLQSKQTVGSLCFKHGLFSSNMQSADFVKIEQELANGATWSDQEILLLLEAIEMYEDDWTAIAYHVGSRTKESCIVKFLQMPIEDPYFSENADGTGNNKKGLVNGTSNATSSSALIEKLIEVLNKPATQTNGIVNKAQELVGEEHQTQTKLITSLVEAELQKIELKLKRFEELEATVRAEQRQVDQARQQLYLDRLSLKSQSDSVLRKLQQAVKAEGEEAVDLAVEASRLAAENPQITLAKGATEIKPGSATLKPLLKPVSLDAPQEFKIWSA</sequence>
<name>A0A167FUB9_9ASCO</name>
<dbReference type="PROSITE" id="PS50090">
    <property type="entry name" value="MYB_LIKE"/>
    <property type="match status" value="1"/>
</dbReference>
<feature type="compositionally biased region" description="Polar residues" evidence="8">
    <location>
        <begin position="26"/>
        <end position="36"/>
    </location>
</feature>
<evidence type="ECO:0000256" key="8">
    <source>
        <dbReference type="SAM" id="MobiDB-lite"/>
    </source>
</evidence>
<evidence type="ECO:0000259" key="10">
    <source>
        <dbReference type="PROSITE" id="PS50934"/>
    </source>
</evidence>
<dbReference type="InterPro" id="IPR032451">
    <property type="entry name" value="SMARCC_C"/>
</dbReference>
<dbReference type="PANTHER" id="PTHR15381">
    <property type="entry name" value="CHONDROITIN SULFATE PROTEOGLYCAN 5 -RELATED"/>
    <property type="match status" value="1"/>
</dbReference>
<dbReference type="InterPro" id="IPR007526">
    <property type="entry name" value="SWIRM"/>
</dbReference>
<feature type="domain" description="SANT" evidence="11">
    <location>
        <begin position="397"/>
        <end position="443"/>
    </location>
</feature>
<dbReference type="Gene3D" id="1.10.10.10">
    <property type="entry name" value="Winged helix-like DNA-binding domain superfamily/Winged helix DNA-binding domain"/>
    <property type="match status" value="1"/>
</dbReference>
<dbReference type="Gene3D" id="1.10.10.60">
    <property type="entry name" value="Homeodomain-like"/>
    <property type="match status" value="1"/>
</dbReference>
<protein>
    <submittedName>
        <fullName evidence="12">Rsc8p</fullName>
    </submittedName>
</protein>
<dbReference type="GO" id="GO:0048858">
    <property type="term" value="P:cell projection morphogenesis"/>
    <property type="evidence" value="ECO:0007669"/>
    <property type="project" value="TreeGrafter"/>
</dbReference>
<reference evidence="12 13" key="1">
    <citation type="submission" date="2016-02" db="EMBL/GenBank/DDBJ databases">
        <title>Complete genome sequence and transcriptome regulation of the pentose utilising yeast Sugiyamaella lignohabitans.</title>
        <authorList>
            <person name="Bellasio M."/>
            <person name="Peymann A."/>
            <person name="Valli M."/>
            <person name="Sipitzky M."/>
            <person name="Graf A."/>
            <person name="Sauer M."/>
            <person name="Marx H."/>
            <person name="Mattanovich D."/>
        </authorList>
    </citation>
    <scope>NUCLEOTIDE SEQUENCE [LARGE SCALE GENOMIC DNA]</scope>
    <source>
        <strain evidence="12 13">CBS 10342</strain>
    </source>
</reference>
<dbReference type="Pfam" id="PF04433">
    <property type="entry name" value="SWIRM"/>
    <property type="match status" value="1"/>
</dbReference>
<dbReference type="GO" id="GO:0006338">
    <property type="term" value="P:chromatin remodeling"/>
    <property type="evidence" value="ECO:0007669"/>
    <property type="project" value="UniProtKB-ARBA"/>
</dbReference>
<dbReference type="KEGG" id="slb:AWJ20_3352"/>
<dbReference type="Proteomes" id="UP000189580">
    <property type="component" value="Chromosome b"/>
</dbReference>
<evidence type="ECO:0000256" key="2">
    <source>
        <dbReference type="ARBA" id="ARBA00022853"/>
    </source>
</evidence>
<keyword evidence="4" id="KW-0804">Transcription</keyword>
<feature type="compositionally biased region" description="Polar residues" evidence="8">
    <location>
        <begin position="70"/>
        <end position="87"/>
    </location>
</feature>
<organism evidence="12 13">
    <name type="scientific">Sugiyamaella lignohabitans</name>
    <dbReference type="NCBI Taxonomy" id="796027"/>
    <lineage>
        <taxon>Eukaryota</taxon>
        <taxon>Fungi</taxon>
        <taxon>Dikarya</taxon>
        <taxon>Ascomycota</taxon>
        <taxon>Saccharomycotina</taxon>
        <taxon>Dipodascomycetes</taxon>
        <taxon>Dipodascales</taxon>
        <taxon>Trichomonascaceae</taxon>
        <taxon>Sugiyamaella</taxon>
    </lineage>
</organism>
<dbReference type="InterPro" id="IPR001005">
    <property type="entry name" value="SANT/Myb"/>
</dbReference>
<keyword evidence="2" id="KW-0156">Chromatin regulator</keyword>
<keyword evidence="3" id="KW-0805">Transcription regulation</keyword>
<dbReference type="CDD" id="cd00167">
    <property type="entry name" value="SANT"/>
    <property type="match status" value="1"/>
</dbReference>
<feature type="coiled-coil region" evidence="7">
    <location>
        <begin position="510"/>
        <end position="547"/>
    </location>
</feature>
<keyword evidence="7" id="KW-0175">Coiled coil</keyword>